<feature type="binding site" evidence="3">
    <location>
        <position position="232"/>
    </location>
    <ligand>
        <name>3'-phosphoadenylyl sulfate</name>
        <dbReference type="ChEBI" id="CHEBI:58339"/>
    </ligand>
</feature>
<accession>A0A9Q1C4V6</accession>
<feature type="signal peptide" evidence="4">
    <location>
        <begin position="1"/>
        <end position="26"/>
    </location>
</feature>
<evidence type="ECO:0000313" key="5">
    <source>
        <dbReference type="EMBL" id="KAJ8038134.1"/>
    </source>
</evidence>
<sequence length="253" mass="28626">MKSVRVVFSFLVLTTIIFCMWSWTHRQSESPTNHFPNNTLIGKLASAEIATASVGNAGIINNPDRYIHGCYSKGPIGTVQLLLDQNKLKTLGCTRRSPQVVIFGVRKGGTTTLRDFLSFHPQLSVTDTEIHYLEFLSRKSDARHPYATKFLYGERGNSVRVIGGEAYSNIFQPMERLKTYASLMPYSTPRQLVVEKTPKYFVCKNCPILLHRMIPDCKLIAILVDPVKRAISDYLDILRGYDHIEKIIFVVLG</sequence>
<gene>
    <name evidence="5" type="ORF">HOLleu_19121</name>
</gene>
<evidence type="ECO:0000256" key="2">
    <source>
        <dbReference type="PIRSR" id="PIRSR637359-1"/>
    </source>
</evidence>
<proteinExistence type="predicted"/>
<dbReference type="Gene3D" id="3.40.50.300">
    <property type="entry name" value="P-loop containing nucleotide triphosphate hydrolases"/>
    <property type="match status" value="1"/>
</dbReference>
<dbReference type="GO" id="GO:0008467">
    <property type="term" value="F:[heparan sulfate]-glucosamine 3-sulfotransferase activity"/>
    <property type="evidence" value="ECO:0007669"/>
    <property type="project" value="TreeGrafter"/>
</dbReference>
<dbReference type="InterPro" id="IPR027417">
    <property type="entry name" value="P-loop_NTPase"/>
</dbReference>
<dbReference type="OrthoDB" id="411451at2759"/>
<keyword evidence="1" id="KW-0808">Transferase</keyword>
<evidence type="ECO:0000313" key="6">
    <source>
        <dbReference type="Proteomes" id="UP001152320"/>
    </source>
</evidence>
<dbReference type="Proteomes" id="UP001152320">
    <property type="component" value="Chromosome 8"/>
</dbReference>
<dbReference type="InterPro" id="IPR037359">
    <property type="entry name" value="NST/OST"/>
</dbReference>
<protein>
    <submittedName>
        <fullName evidence="5">Heparan sulfate glucosamine 3-O-sulfotransferase 1</fullName>
    </submittedName>
</protein>
<dbReference type="Pfam" id="PF13469">
    <property type="entry name" value="Sulfotransfer_3"/>
    <property type="match status" value="1"/>
</dbReference>
<evidence type="ECO:0000256" key="4">
    <source>
        <dbReference type="SAM" id="SignalP"/>
    </source>
</evidence>
<evidence type="ECO:0000256" key="3">
    <source>
        <dbReference type="PIRSR" id="PIRSR637359-2"/>
    </source>
</evidence>
<evidence type="ECO:0000256" key="1">
    <source>
        <dbReference type="ARBA" id="ARBA00022679"/>
    </source>
</evidence>
<keyword evidence="6" id="KW-1185">Reference proteome</keyword>
<name>A0A9Q1C4V6_HOLLE</name>
<comment type="caution">
    <text evidence="5">The sequence shown here is derived from an EMBL/GenBank/DDBJ whole genome shotgun (WGS) entry which is preliminary data.</text>
</comment>
<organism evidence="5 6">
    <name type="scientific">Holothuria leucospilota</name>
    <name type="common">Black long sea cucumber</name>
    <name type="synonym">Mertensiothuria leucospilota</name>
    <dbReference type="NCBI Taxonomy" id="206669"/>
    <lineage>
        <taxon>Eukaryota</taxon>
        <taxon>Metazoa</taxon>
        <taxon>Echinodermata</taxon>
        <taxon>Eleutherozoa</taxon>
        <taxon>Echinozoa</taxon>
        <taxon>Holothuroidea</taxon>
        <taxon>Aspidochirotacea</taxon>
        <taxon>Aspidochirotida</taxon>
        <taxon>Holothuriidae</taxon>
        <taxon>Holothuria</taxon>
    </lineage>
</organism>
<dbReference type="EMBL" id="JAIZAY010000008">
    <property type="protein sequence ID" value="KAJ8038134.1"/>
    <property type="molecule type" value="Genomic_DNA"/>
</dbReference>
<feature type="active site" description="For sulfotransferase activity" evidence="2">
    <location>
        <position position="107"/>
    </location>
</feature>
<dbReference type="AlphaFoldDB" id="A0A9Q1C4V6"/>
<keyword evidence="4" id="KW-0732">Signal</keyword>
<dbReference type="SUPFAM" id="SSF52540">
    <property type="entry name" value="P-loop containing nucleoside triphosphate hydrolases"/>
    <property type="match status" value="1"/>
</dbReference>
<dbReference type="PANTHER" id="PTHR10605">
    <property type="entry name" value="HEPARAN SULFATE SULFOTRANSFERASE"/>
    <property type="match status" value="1"/>
</dbReference>
<feature type="chain" id="PRO_5040150817" evidence="4">
    <location>
        <begin position="27"/>
        <end position="253"/>
    </location>
</feature>
<dbReference type="PANTHER" id="PTHR10605:SF72">
    <property type="entry name" value="HEPARAN SULFATE 3-O SULFOTRANSFERASE-B, ISOFORM A"/>
    <property type="match status" value="1"/>
</dbReference>
<reference evidence="5" key="1">
    <citation type="submission" date="2021-10" db="EMBL/GenBank/DDBJ databases">
        <title>Tropical sea cucumber genome reveals ecological adaptation and Cuvierian tubules defense mechanism.</title>
        <authorList>
            <person name="Chen T."/>
        </authorList>
    </citation>
    <scope>NUCLEOTIDE SEQUENCE</scope>
    <source>
        <strain evidence="5">Nanhai2018</strain>
        <tissue evidence="5">Muscle</tissue>
    </source>
</reference>